<evidence type="ECO:0000256" key="7">
    <source>
        <dbReference type="ARBA" id="ARBA00023136"/>
    </source>
</evidence>
<evidence type="ECO:0000256" key="6">
    <source>
        <dbReference type="ARBA" id="ARBA00022989"/>
    </source>
</evidence>
<dbReference type="RefSeq" id="WP_138127323.1">
    <property type="nucleotide sequence ID" value="NZ_SWLG01000009.1"/>
</dbReference>
<reference evidence="13 14" key="1">
    <citation type="submission" date="2019-04" db="EMBL/GenBank/DDBJ databases">
        <title>Bacillus caeni sp. nov., a bacterium isolated from mangrove sediment.</title>
        <authorList>
            <person name="Huang H."/>
            <person name="Mo K."/>
            <person name="Hu Y."/>
        </authorList>
    </citation>
    <scope>NUCLEOTIDE SEQUENCE [LARGE SCALE GENOMIC DNA]</scope>
    <source>
        <strain evidence="13 14">HB172195</strain>
    </source>
</reference>
<proteinExistence type="inferred from homology"/>
<comment type="function">
    <text evidence="9">The M ring may be actively involved in energy transduction.</text>
</comment>
<accession>A0A5R9F275</accession>
<gene>
    <name evidence="13" type="primary">fliF</name>
    <name evidence="13" type="ORF">FCL54_13995</name>
</gene>
<dbReference type="GO" id="GO:0009431">
    <property type="term" value="C:bacterial-type flagellum basal body, MS ring"/>
    <property type="evidence" value="ECO:0007669"/>
    <property type="project" value="InterPro"/>
</dbReference>
<evidence type="ECO:0000256" key="4">
    <source>
        <dbReference type="ARBA" id="ARBA00022475"/>
    </source>
</evidence>
<comment type="subcellular location">
    <subcellularLocation>
        <location evidence="1 9">Bacterial flagellum basal body</location>
    </subcellularLocation>
    <subcellularLocation>
        <location evidence="2">Cell membrane</location>
        <topology evidence="2">Multi-pass membrane protein</topology>
    </subcellularLocation>
</comment>
<keyword evidence="14" id="KW-1185">Reference proteome</keyword>
<evidence type="ECO:0000256" key="2">
    <source>
        <dbReference type="ARBA" id="ARBA00004651"/>
    </source>
</evidence>
<dbReference type="InterPro" id="IPR045851">
    <property type="entry name" value="AMP-bd_C_sf"/>
</dbReference>
<dbReference type="EMBL" id="SWLG01000009">
    <property type="protein sequence ID" value="TLS36629.1"/>
    <property type="molecule type" value="Genomic_DNA"/>
</dbReference>
<evidence type="ECO:0000256" key="1">
    <source>
        <dbReference type="ARBA" id="ARBA00004117"/>
    </source>
</evidence>
<feature type="transmembrane region" description="Helical" evidence="10">
    <location>
        <begin position="25"/>
        <end position="45"/>
    </location>
</feature>
<comment type="caution">
    <text evidence="13">The sequence shown here is derived from an EMBL/GenBank/DDBJ whole genome shotgun (WGS) entry which is preliminary data.</text>
</comment>
<dbReference type="InterPro" id="IPR013556">
    <property type="entry name" value="Flag_M-ring_C"/>
</dbReference>
<evidence type="ECO:0000256" key="9">
    <source>
        <dbReference type="PIRNR" id="PIRNR004862"/>
    </source>
</evidence>
<evidence type="ECO:0000256" key="8">
    <source>
        <dbReference type="ARBA" id="ARBA00023143"/>
    </source>
</evidence>
<evidence type="ECO:0000256" key="5">
    <source>
        <dbReference type="ARBA" id="ARBA00022692"/>
    </source>
</evidence>
<dbReference type="Proteomes" id="UP000308230">
    <property type="component" value="Unassembled WGS sequence"/>
</dbReference>
<evidence type="ECO:0000313" key="14">
    <source>
        <dbReference type="Proteomes" id="UP000308230"/>
    </source>
</evidence>
<evidence type="ECO:0000259" key="11">
    <source>
        <dbReference type="Pfam" id="PF01514"/>
    </source>
</evidence>
<dbReference type="InterPro" id="IPR006182">
    <property type="entry name" value="FliF_N_dom"/>
</dbReference>
<dbReference type="NCBIfam" id="TIGR00206">
    <property type="entry name" value="fliF"/>
    <property type="match status" value="1"/>
</dbReference>
<dbReference type="InterPro" id="IPR043427">
    <property type="entry name" value="YscJ/FliF"/>
</dbReference>
<dbReference type="PIRSF" id="PIRSF004862">
    <property type="entry name" value="FliF"/>
    <property type="match status" value="1"/>
</dbReference>
<dbReference type="PANTHER" id="PTHR30046">
    <property type="entry name" value="FLAGELLAR M-RING PROTEIN"/>
    <property type="match status" value="1"/>
</dbReference>
<feature type="domain" description="Flagellar M-ring C-terminal" evidence="12">
    <location>
        <begin position="259"/>
        <end position="402"/>
    </location>
</feature>
<dbReference type="PANTHER" id="PTHR30046:SF0">
    <property type="entry name" value="FLAGELLAR M-RING PROTEIN"/>
    <property type="match status" value="1"/>
</dbReference>
<dbReference type="GO" id="GO:0003774">
    <property type="term" value="F:cytoskeletal motor activity"/>
    <property type="evidence" value="ECO:0007669"/>
    <property type="project" value="InterPro"/>
</dbReference>
<feature type="domain" description="Flagellar M-ring N-terminal" evidence="11">
    <location>
        <begin position="46"/>
        <end position="218"/>
    </location>
</feature>
<keyword evidence="6 10" id="KW-1133">Transmembrane helix</keyword>
<evidence type="ECO:0000313" key="13">
    <source>
        <dbReference type="EMBL" id="TLS36629.1"/>
    </source>
</evidence>
<name>A0A5R9F275_9BACL</name>
<dbReference type="PRINTS" id="PR01009">
    <property type="entry name" value="FLGMRINGFLIF"/>
</dbReference>
<comment type="similarity">
    <text evidence="3 9">Belongs to the FliF family.</text>
</comment>
<keyword evidence="13" id="KW-0966">Cell projection</keyword>
<keyword evidence="4" id="KW-1003">Cell membrane</keyword>
<protein>
    <recommendedName>
        <fullName evidence="9">Flagellar M-ring protein</fullName>
    </recommendedName>
</protein>
<keyword evidence="8 9" id="KW-0975">Bacterial flagellum</keyword>
<dbReference type="OrthoDB" id="9807026at2"/>
<dbReference type="Pfam" id="PF01514">
    <property type="entry name" value="YscJ_FliF"/>
    <property type="match status" value="1"/>
</dbReference>
<dbReference type="AlphaFoldDB" id="A0A5R9F275"/>
<dbReference type="Pfam" id="PF08345">
    <property type="entry name" value="YscJ_FliF_C"/>
    <property type="match status" value="1"/>
</dbReference>
<evidence type="ECO:0000256" key="3">
    <source>
        <dbReference type="ARBA" id="ARBA00007971"/>
    </source>
</evidence>
<feature type="transmembrane region" description="Helical" evidence="10">
    <location>
        <begin position="450"/>
        <end position="472"/>
    </location>
</feature>
<evidence type="ECO:0000256" key="10">
    <source>
        <dbReference type="SAM" id="Phobius"/>
    </source>
</evidence>
<dbReference type="Gene3D" id="3.30.300.30">
    <property type="match status" value="1"/>
</dbReference>
<organism evidence="13 14">
    <name type="scientific">Exobacillus caeni</name>
    <dbReference type="NCBI Taxonomy" id="2574798"/>
    <lineage>
        <taxon>Bacteria</taxon>
        <taxon>Bacillati</taxon>
        <taxon>Bacillota</taxon>
        <taxon>Bacilli</taxon>
        <taxon>Bacillales</taxon>
        <taxon>Guptibacillaceae</taxon>
        <taxon>Exobacillus</taxon>
    </lineage>
</organism>
<keyword evidence="7 10" id="KW-0472">Membrane</keyword>
<evidence type="ECO:0000259" key="12">
    <source>
        <dbReference type="Pfam" id="PF08345"/>
    </source>
</evidence>
<keyword evidence="13" id="KW-0969">Cilium</keyword>
<dbReference type="InterPro" id="IPR000067">
    <property type="entry name" value="FlgMring_FliF"/>
</dbReference>
<sequence>MKEQMLTFKDRSLEWWNSYSRKAKWTMAGTFLITLLLLIFLVYWISKPNYVEIYTELSAAEAGEIKSAIESRGIAAEISSDGTTISVPEEEAAGLKVSLASEGIPRSGNVNYSIFSENMGLGMTDKHFDVVERDAMQNEIRYLIEQIDGIDKAKVMITLPKENVWITDEEQVATASVVLTTKPGFQLSQSQVNGLYHLVSKSVPNLPTEEIVIMDQNGLSYEYGDKGTNTALSTHEEQRQIRKDIEQDIQRQLQQMLGVILGQNKVVVSVIASVDFTKEKREENLVQPVDEETKEGIAVSVEKIMESYTGKDGQAQGEAGTGEGEIPTYEGVTANGDNGDFEKVEDRVNYEINRIHKEIVESPYVIDDLTINVGVEPPVPDDIASLTPVHIDEIETILKNVVRTTLSESDVPLEEASLEQRISVFANEFKGRADAPASETGFLSVLPGNWIYYAIGAAAVLVGLIVTGFMLLRRRRNDEEFIEYEETALNESVVTEDPLPKKKAKIEPVIPEEMEEIEELAKSDPEGFVKLLRLWMKEE</sequence>
<dbReference type="GO" id="GO:0005886">
    <property type="term" value="C:plasma membrane"/>
    <property type="evidence" value="ECO:0007669"/>
    <property type="project" value="UniProtKB-SubCell"/>
</dbReference>
<keyword evidence="13" id="KW-0282">Flagellum</keyword>
<keyword evidence="5 10" id="KW-0812">Transmembrane</keyword>
<dbReference type="GO" id="GO:0071973">
    <property type="term" value="P:bacterial-type flagellum-dependent cell motility"/>
    <property type="evidence" value="ECO:0007669"/>
    <property type="project" value="InterPro"/>
</dbReference>